<dbReference type="Proteomes" id="UP001597508">
    <property type="component" value="Unassembled WGS sequence"/>
</dbReference>
<evidence type="ECO:0000256" key="1">
    <source>
        <dbReference type="SAM" id="Phobius"/>
    </source>
</evidence>
<keyword evidence="1" id="KW-0472">Membrane</keyword>
<keyword evidence="3" id="KW-1185">Reference proteome</keyword>
<feature type="transmembrane region" description="Helical" evidence="1">
    <location>
        <begin position="75"/>
        <end position="96"/>
    </location>
</feature>
<evidence type="ECO:0008006" key="4">
    <source>
        <dbReference type="Google" id="ProtNLM"/>
    </source>
</evidence>
<comment type="caution">
    <text evidence="2">The sequence shown here is derived from an EMBL/GenBank/DDBJ whole genome shotgun (WGS) entry which is preliminary data.</text>
</comment>
<reference evidence="3" key="1">
    <citation type="journal article" date="2019" name="Int. J. Syst. Evol. Microbiol.">
        <title>The Global Catalogue of Microorganisms (GCM) 10K type strain sequencing project: providing services to taxonomists for standard genome sequencing and annotation.</title>
        <authorList>
            <consortium name="The Broad Institute Genomics Platform"/>
            <consortium name="The Broad Institute Genome Sequencing Center for Infectious Disease"/>
            <person name="Wu L."/>
            <person name="Ma J."/>
        </authorList>
    </citation>
    <scope>NUCLEOTIDE SEQUENCE [LARGE SCALE GENOMIC DNA]</scope>
    <source>
        <strain evidence="3">KCTC 52127</strain>
    </source>
</reference>
<organism evidence="2 3">
    <name type="scientific">Pseudotenacibaculum haliotis</name>
    <dbReference type="NCBI Taxonomy" id="1862138"/>
    <lineage>
        <taxon>Bacteria</taxon>
        <taxon>Pseudomonadati</taxon>
        <taxon>Bacteroidota</taxon>
        <taxon>Flavobacteriia</taxon>
        <taxon>Flavobacteriales</taxon>
        <taxon>Flavobacteriaceae</taxon>
        <taxon>Pseudotenacibaculum</taxon>
    </lineage>
</organism>
<evidence type="ECO:0000313" key="2">
    <source>
        <dbReference type="EMBL" id="MFD2568004.1"/>
    </source>
</evidence>
<accession>A0ABW5LVM9</accession>
<keyword evidence="1" id="KW-1133">Transmembrane helix</keyword>
<sequence>MDLTQYKKAWENQPEEKNKVSALEIYKMTQAKSTSIVKWIFIIGLLEFVVLNSLVFFIDIDQAHEEYDKIGLKKFIIASEIVAYCVAIFFIVRFYINYRTINTADSTKILMSKILKTRKTVRQYVLFNLSYMFIIIVVVAISFVKVNMETIPDDRFALLIAFFILGGLAILTVIWLFYQLLYGFLLKKLKRNYKELSNLEIK</sequence>
<feature type="transmembrane region" description="Helical" evidence="1">
    <location>
        <begin position="124"/>
        <end position="144"/>
    </location>
</feature>
<name>A0ABW5LVM9_9FLAO</name>
<gene>
    <name evidence="2" type="ORF">ACFSRZ_11510</name>
</gene>
<feature type="transmembrane region" description="Helical" evidence="1">
    <location>
        <begin position="156"/>
        <end position="185"/>
    </location>
</feature>
<proteinExistence type="predicted"/>
<protein>
    <recommendedName>
        <fullName evidence="4">Beta-carotene 15,15'-monooxygenase</fullName>
    </recommendedName>
</protein>
<dbReference type="RefSeq" id="WP_379666708.1">
    <property type="nucleotide sequence ID" value="NZ_JBHULH010000004.1"/>
</dbReference>
<evidence type="ECO:0000313" key="3">
    <source>
        <dbReference type="Proteomes" id="UP001597508"/>
    </source>
</evidence>
<keyword evidence="1" id="KW-0812">Transmembrane</keyword>
<dbReference type="EMBL" id="JBHULH010000004">
    <property type="protein sequence ID" value="MFD2568004.1"/>
    <property type="molecule type" value="Genomic_DNA"/>
</dbReference>
<feature type="transmembrane region" description="Helical" evidence="1">
    <location>
        <begin position="36"/>
        <end position="55"/>
    </location>
</feature>